<dbReference type="EMBL" id="KQ964598">
    <property type="protein sequence ID" value="KXN68067.1"/>
    <property type="molecule type" value="Genomic_DNA"/>
</dbReference>
<evidence type="ECO:0000313" key="1">
    <source>
        <dbReference type="EMBL" id="KXN68067.1"/>
    </source>
</evidence>
<accession>A0A137NZ80</accession>
<protein>
    <submittedName>
        <fullName evidence="1">Uncharacterized protein</fullName>
    </submittedName>
</protein>
<dbReference type="Proteomes" id="UP000070444">
    <property type="component" value="Unassembled WGS sequence"/>
</dbReference>
<dbReference type="PANTHER" id="PTHR40135:SF1">
    <property type="entry name" value="MITOCHONDRIAL PHOSPHATE CARRIER PROTEIN"/>
    <property type="match status" value="1"/>
</dbReference>
<gene>
    <name evidence="1" type="ORF">CONCODRAFT_33486</name>
</gene>
<feature type="non-terminal residue" evidence="1">
    <location>
        <position position="65"/>
    </location>
</feature>
<dbReference type="OrthoDB" id="9992270at2759"/>
<keyword evidence="2" id="KW-1185">Reference proteome</keyword>
<sequence length="65" mass="7502">LTFFNTTIGITALGVQLFLLYPWHNDLDREFKKLKAEHSAELTRLKNLKSDSNNKVLGKLDEILE</sequence>
<evidence type="ECO:0000313" key="2">
    <source>
        <dbReference type="Proteomes" id="UP000070444"/>
    </source>
</evidence>
<reference evidence="1 2" key="1">
    <citation type="journal article" date="2015" name="Genome Biol. Evol.">
        <title>Phylogenomic analyses indicate that early fungi evolved digesting cell walls of algal ancestors of land plants.</title>
        <authorList>
            <person name="Chang Y."/>
            <person name="Wang S."/>
            <person name="Sekimoto S."/>
            <person name="Aerts A.L."/>
            <person name="Choi C."/>
            <person name="Clum A."/>
            <person name="LaButti K.M."/>
            <person name="Lindquist E.A."/>
            <person name="Yee Ngan C."/>
            <person name="Ohm R.A."/>
            <person name="Salamov A.A."/>
            <person name="Grigoriev I.V."/>
            <person name="Spatafora J.W."/>
            <person name="Berbee M.L."/>
        </authorList>
    </citation>
    <scope>NUCLEOTIDE SEQUENCE [LARGE SCALE GENOMIC DNA]</scope>
    <source>
        <strain evidence="1 2">NRRL 28638</strain>
    </source>
</reference>
<name>A0A137NZ80_CONC2</name>
<organism evidence="1 2">
    <name type="scientific">Conidiobolus coronatus (strain ATCC 28846 / CBS 209.66 / NRRL 28638)</name>
    <name type="common">Delacroixia coronata</name>
    <dbReference type="NCBI Taxonomy" id="796925"/>
    <lineage>
        <taxon>Eukaryota</taxon>
        <taxon>Fungi</taxon>
        <taxon>Fungi incertae sedis</taxon>
        <taxon>Zoopagomycota</taxon>
        <taxon>Entomophthoromycotina</taxon>
        <taxon>Entomophthoromycetes</taxon>
        <taxon>Entomophthorales</taxon>
        <taxon>Ancylistaceae</taxon>
        <taxon>Conidiobolus</taxon>
    </lineage>
</organism>
<proteinExistence type="predicted"/>
<dbReference type="PANTHER" id="PTHR40135">
    <property type="entry name" value="MITOCHONDRIAL PHOSPHATE CARRIER PROTEIN"/>
    <property type="match status" value="1"/>
</dbReference>
<feature type="non-terminal residue" evidence="1">
    <location>
        <position position="1"/>
    </location>
</feature>
<dbReference type="AlphaFoldDB" id="A0A137NZ80"/>